<dbReference type="InterPro" id="IPR035367">
    <property type="entry name" value="Nrap_D2"/>
</dbReference>
<comment type="subcellular location">
    <subcellularLocation>
        <location evidence="1 5">Nucleus</location>
        <location evidence="1 5">Nucleolus</location>
    </subcellularLocation>
</comment>
<feature type="domain" description="Nrap protein" evidence="8">
    <location>
        <begin position="320"/>
        <end position="460"/>
    </location>
</feature>
<proteinExistence type="inferred from homology"/>
<dbReference type="Pfam" id="PF17403">
    <property type="entry name" value="Nrap_D2"/>
    <property type="match status" value="1"/>
</dbReference>
<dbReference type="AlphaFoldDB" id="A0A2S4Q213"/>
<dbReference type="Pfam" id="PF03813">
    <property type="entry name" value="Nrap"/>
    <property type="match status" value="1"/>
</dbReference>
<evidence type="ECO:0000256" key="3">
    <source>
        <dbReference type="ARBA" id="ARBA00022884"/>
    </source>
</evidence>
<evidence type="ECO:0000259" key="7">
    <source>
        <dbReference type="Pfam" id="PF03813"/>
    </source>
</evidence>
<dbReference type="GO" id="GO:0003723">
    <property type="term" value="F:RNA binding"/>
    <property type="evidence" value="ECO:0007669"/>
    <property type="project" value="UniProtKB-KW"/>
</dbReference>
<dbReference type="InterPro" id="IPR035082">
    <property type="entry name" value="Nrap_D1"/>
</dbReference>
<dbReference type="InterPro" id="IPR035371">
    <property type="entry name" value="Nrap_D6"/>
</dbReference>
<evidence type="ECO:0000256" key="1">
    <source>
        <dbReference type="ARBA" id="ARBA00004604"/>
    </source>
</evidence>
<evidence type="ECO:0000259" key="8">
    <source>
        <dbReference type="Pfam" id="PF17403"/>
    </source>
</evidence>
<evidence type="ECO:0000259" key="12">
    <source>
        <dbReference type="Pfam" id="PF17407"/>
    </source>
</evidence>
<feature type="domain" description="Nrap protein" evidence="11">
    <location>
        <begin position="824"/>
        <end position="979"/>
    </location>
</feature>
<dbReference type="GO" id="GO:0006409">
    <property type="term" value="P:tRNA export from nucleus"/>
    <property type="evidence" value="ECO:0007669"/>
    <property type="project" value="TreeGrafter"/>
</dbReference>
<keyword evidence="4 5" id="KW-0539">Nucleus</keyword>
<sequence length="1120" mass="128042">MSPSASKRRKLDVQEDVEQEYQSSSSSKCNESTQNSPTQNKSQSPELNFKRVCKKKQHDYTENAQLVGREYSSSLFELQLDELKAETELSYEKKFKGVENVLHRLKSLIEKAEPRESKPISDASRLLQKSYGITVPYPDPKPDKNVAYKVAYERPSSFNVTGSYVLKTMTKSKSALGIDLIVVMPHSIFQNKDFLNYRYFYKRAYYLACIAAILESSSIKDYEYYFEYLHGNELHPILIVKPTLLSSAYEIHIIPAVSGSLFSLSKLRPNRNSIRSRKGDDPEPEKLLPTPFYNSSLSSDCNIESYFKLLHATSKISKGFKDACLLGRIWLRQRGFDGSICGGGFGHFEWAVMCAILLKGGIPKDYLALSSGYSSFQMFRSFLQFLSKSDLANKPFVLDTIDIGIQNSNIPVFYDSPREHNLLYKMSPWSYKLLQLEAKTTLDMLSDKNFNHFDSIFITKISQPLLRFDCSFSISHGLPRVHKFCADHIPKIRNFSNLLYHVLEKGLKDRVRLIYINEHKSTTWPIKSSQPPLTNDSVMVSVIFDPINVNRLVDYGPSAEEDVKAAEFRKFWGPKSELRRFKDGSILETLVWPTGSTQSVFENIVLYLVDRHWDSETAKKTKFIGGGMESLLPDLTTDHNQFKALQDAFKSLESQIRNLEGLPLQIKHLSSVDSQLRYTSIESPSFGPGRPMEKPADVVIEFEGSGKWPEDLTAIQRAKAAFLLRIGSLLEEANVNIKTRLGLENEYQYLQNCSFLDVIYLDGPVFRLRVNYDKEKALLQRQIKNKSNERHLRDDAVRALSVYKRDYMQLPLLTQSMCIQCTRFPLLSSSIRLVKLWFSHHMLCRHFGEEIIELIVARTFLQPYPWQPPSSLTTAFLRTILFLSKWDWRSTPLIVDFNGTISKIQIDSINTQLEAWRKIDPALNRTVLFIASNHDLTGTAFSDYSPSKVIAARMTALTKSVYNVIKNTEYRIDSALLFTTSLIEYDFVIYLSDQFTDLHNKKKNNKVIAKNLDLQSEKILKRVGYQPIQSYLTELETIYSNTIIFFHGKSNGSLIAGLWNPLAVQPRSFKVNLPFSTRIWEHDEGCEGQVVANQASILAEIARLGGDLVSKIVEQKALRA</sequence>
<dbReference type="Pfam" id="PF17406">
    <property type="entry name" value="Nrap_D5"/>
    <property type="match status" value="1"/>
</dbReference>
<protein>
    <recommendedName>
        <fullName evidence="5">U3 small nucleolar RNA-associated protein 22</fullName>
    </recommendedName>
</protein>
<dbReference type="Gene3D" id="1.10.1410.10">
    <property type="match status" value="1"/>
</dbReference>
<dbReference type="GO" id="GO:0034456">
    <property type="term" value="C:UTP-C complex"/>
    <property type="evidence" value="ECO:0007669"/>
    <property type="project" value="TreeGrafter"/>
</dbReference>
<feature type="region of interest" description="Disordered" evidence="6">
    <location>
        <begin position="1"/>
        <end position="50"/>
    </location>
</feature>
<evidence type="ECO:0000259" key="9">
    <source>
        <dbReference type="Pfam" id="PF17404"/>
    </source>
</evidence>
<dbReference type="Pfam" id="PF17407">
    <property type="entry name" value="Nrap_D6"/>
    <property type="match status" value="1"/>
</dbReference>
<keyword evidence="5" id="KW-0687">Ribonucleoprotein</keyword>
<dbReference type="PANTHER" id="PTHR17972:SF0">
    <property type="entry name" value="NUCLEOLAR PROTEIN 6"/>
    <property type="match status" value="1"/>
</dbReference>
<comment type="similarity">
    <text evidence="2 5">Belongs to the NRAP family.</text>
</comment>
<name>A0A2S4Q213_9PEZI</name>
<dbReference type="Proteomes" id="UP000237438">
    <property type="component" value="Unassembled WGS sequence"/>
</dbReference>
<evidence type="ECO:0000256" key="6">
    <source>
        <dbReference type="SAM" id="MobiDB-lite"/>
    </source>
</evidence>
<evidence type="ECO:0000259" key="11">
    <source>
        <dbReference type="Pfam" id="PF17406"/>
    </source>
</evidence>
<reference evidence="13 14" key="1">
    <citation type="submission" date="2017-10" db="EMBL/GenBank/DDBJ databases">
        <title>Development of genomic resources for the powdery mildew, Erysiphe pulchra.</title>
        <authorList>
            <person name="Wadl P.A."/>
            <person name="Mack B.M."/>
            <person name="Moore G."/>
            <person name="Beltz S.B."/>
        </authorList>
    </citation>
    <scope>NUCLEOTIDE SEQUENCE [LARGE SCALE GENOMIC DNA]</scope>
    <source>
        <strain evidence="13">Cflorida</strain>
    </source>
</reference>
<keyword evidence="5" id="KW-0698">rRNA processing</keyword>
<keyword evidence="5" id="KW-0690">Ribosome biogenesis</keyword>
<evidence type="ECO:0000256" key="2">
    <source>
        <dbReference type="ARBA" id="ARBA00006674"/>
    </source>
</evidence>
<dbReference type="InterPro" id="IPR035369">
    <property type="entry name" value="Nrap_D4"/>
</dbReference>
<comment type="caution">
    <text evidence="13">The sequence shown here is derived from an EMBL/GenBank/DDBJ whole genome shotgun (WGS) entry which is preliminary data.</text>
</comment>
<dbReference type="InterPro" id="IPR035370">
    <property type="entry name" value="Nrap_D5"/>
</dbReference>
<feature type="domain" description="Nrap protein" evidence="9">
    <location>
        <begin position="465"/>
        <end position="613"/>
    </location>
</feature>
<gene>
    <name evidence="13" type="ORF">EPUL_000021</name>
</gene>
<feature type="domain" description="Nrap protein" evidence="10">
    <location>
        <begin position="634"/>
        <end position="817"/>
    </location>
</feature>
<dbReference type="PANTHER" id="PTHR17972">
    <property type="entry name" value="NUCLEOLAR RNA-ASSOCIATED PROTEIN"/>
    <property type="match status" value="1"/>
</dbReference>
<evidence type="ECO:0000313" key="14">
    <source>
        <dbReference type="Proteomes" id="UP000237438"/>
    </source>
</evidence>
<feature type="domain" description="Nrap protein" evidence="7">
    <location>
        <begin position="178"/>
        <end position="315"/>
    </location>
</feature>
<dbReference type="OrthoDB" id="10251401at2759"/>
<dbReference type="Pfam" id="PF17404">
    <property type="entry name" value="Nrap_D3"/>
    <property type="match status" value="1"/>
</dbReference>
<feature type="compositionally biased region" description="Basic residues" evidence="6">
    <location>
        <begin position="1"/>
        <end position="10"/>
    </location>
</feature>
<dbReference type="InterPro" id="IPR035368">
    <property type="entry name" value="Nrap_D3"/>
</dbReference>
<dbReference type="GO" id="GO:0032040">
    <property type="term" value="C:small-subunit processome"/>
    <property type="evidence" value="ECO:0007669"/>
    <property type="project" value="TreeGrafter"/>
</dbReference>
<keyword evidence="14" id="KW-1185">Reference proteome</keyword>
<feature type="compositionally biased region" description="Polar residues" evidence="6">
    <location>
        <begin position="20"/>
        <end position="46"/>
    </location>
</feature>
<evidence type="ECO:0000313" key="13">
    <source>
        <dbReference type="EMBL" id="POS88345.1"/>
    </source>
</evidence>
<organism evidence="13 14">
    <name type="scientific">Erysiphe pulchra</name>
    <dbReference type="NCBI Taxonomy" id="225359"/>
    <lineage>
        <taxon>Eukaryota</taxon>
        <taxon>Fungi</taxon>
        <taxon>Dikarya</taxon>
        <taxon>Ascomycota</taxon>
        <taxon>Pezizomycotina</taxon>
        <taxon>Leotiomycetes</taxon>
        <taxon>Erysiphales</taxon>
        <taxon>Erysiphaceae</taxon>
        <taxon>Erysiphe</taxon>
    </lineage>
</organism>
<dbReference type="EMBL" id="PEDP01000008">
    <property type="protein sequence ID" value="POS88345.1"/>
    <property type="molecule type" value="Genomic_DNA"/>
</dbReference>
<keyword evidence="3 5" id="KW-0694">RNA-binding</keyword>
<dbReference type="GO" id="GO:0032545">
    <property type="term" value="C:CURI complex"/>
    <property type="evidence" value="ECO:0007669"/>
    <property type="project" value="TreeGrafter"/>
</dbReference>
<accession>A0A2S4Q213</accession>
<dbReference type="GO" id="GO:0006364">
    <property type="term" value="P:rRNA processing"/>
    <property type="evidence" value="ECO:0007669"/>
    <property type="project" value="UniProtKB-KW"/>
</dbReference>
<dbReference type="Gene3D" id="3.30.70.3030">
    <property type="match status" value="1"/>
</dbReference>
<dbReference type="STRING" id="225359.A0A2S4Q213"/>
<dbReference type="InterPro" id="IPR005554">
    <property type="entry name" value="NOL6/Upt22"/>
</dbReference>
<evidence type="ECO:0000259" key="10">
    <source>
        <dbReference type="Pfam" id="PF17405"/>
    </source>
</evidence>
<evidence type="ECO:0000256" key="4">
    <source>
        <dbReference type="ARBA" id="ARBA00023242"/>
    </source>
</evidence>
<feature type="domain" description="Nrap protein" evidence="12">
    <location>
        <begin position="984"/>
        <end position="1112"/>
    </location>
</feature>
<evidence type="ECO:0000256" key="5">
    <source>
        <dbReference type="RuleBase" id="RU364032"/>
    </source>
</evidence>
<dbReference type="Pfam" id="PF17405">
    <property type="entry name" value="Nrap_D4"/>
    <property type="match status" value="1"/>
</dbReference>